<dbReference type="PANTHER" id="PTHR34848:SF1">
    <property type="entry name" value="BIFUNCTIONAL ADENOSYLCOBALAMIN BIOSYNTHESIS PROTEIN COBU"/>
    <property type="match status" value="1"/>
</dbReference>
<evidence type="ECO:0000256" key="12">
    <source>
        <dbReference type="ARBA" id="ARBA00022741"/>
    </source>
</evidence>
<keyword evidence="15" id="KW-0342">GTP-binding</keyword>
<dbReference type="GO" id="GO:0016301">
    <property type="term" value="F:kinase activity"/>
    <property type="evidence" value="ECO:0007669"/>
    <property type="project" value="UniProtKB-KW"/>
</dbReference>
<dbReference type="RefSeq" id="WP_290288876.1">
    <property type="nucleotide sequence ID" value="NZ_CP047211.1"/>
</dbReference>
<evidence type="ECO:0000256" key="2">
    <source>
        <dbReference type="ARBA" id="ARBA00000711"/>
    </source>
</evidence>
<dbReference type="EMBL" id="JBHRZN010000002">
    <property type="protein sequence ID" value="MFC3849804.1"/>
    <property type="molecule type" value="Genomic_DNA"/>
</dbReference>
<keyword evidence="10" id="KW-0169">Cobalamin biosynthesis</keyword>
<dbReference type="Pfam" id="PF02283">
    <property type="entry name" value="CobU"/>
    <property type="match status" value="1"/>
</dbReference>
<feature type="region of interest" description="Disordered" evidence="18">
    <location>
        <begin position="139"/>
        <end position="175"/>
    </location>
</feature>
<evidence type="ECO:0000256" key="4">
    <source>
        <dbReference type="ARBA" id="ARBA00003889"/>
    </source>
</evidence>
<evidence type="ECO:0000313" key="19">
    <source>
        <dbReference type="EMBL" id="MFC3849804.1"/>
    </source>
</evidence>
<comment type="caution">
    <text evidence="19">The sequence shown here is derived from an EMBL/GenBank/DDBJ whole genome shotgun (WGS) entry which is preliminary data.</text>
</comment>
<reference evidence="20" key="1">
    <citation type="journal article" date="2019" name="Int. J. Syst. Evol. Microbiol.">
        <title>The Global Catalogue of Microorganisms (GCM) 10K type strain sequencing project: providing services to taxonomists for standard genome sequencing and annotation.</title>
        <authorList>
            <consortium name="The Broad Institute Genomics Platform"/>
            <consortium name="The Broad Institute Genome Sequencing Center for Infectious Disease"/>
            <person name="Wu L."/>
            <person name="Ma J."/>
        </authorList>
    </citation>
    <scope>NUCLEOTIDE SEQUENCE [LARGE SCALE GENOMIC DNA]</scope>
    <source>
        <strain evidence="20">CCUG 53252</strain>
    </source>
</reference>
<comment type="pathway">
    <text evidence="6">Cofactor biosynthesis; adenosylcobalamin biosynthesis; adenosylcobalamin from cob(II)yrinate a,c-diamide: step 5/7.</text>
</comment>
<keyword evidence="13 19" id="KW-0418">Kinase</keyword>
<dbReference type="InterPro" id="IPR003203">
    <property type="entry name" value="CobU/CobP"/>
</dbReference>
<name>A0ABV7ZNH3_9CORY</name>
<evidence type="ECO:0000256" key="16">
    <source>
        <dbReference type="ARBA" id="ARBA00029570"/>
    </source>
</evidence>
<keyword evidence="14" id="KW-0067">ATP-binding</keyword>
<dbReference type="EC" id="2.7.7.62" evidence="9"/>
<dbReference type="EC" id="2.7.1.156" evidence="8"/>
<dbReference type="Gene3D" id="3.40.50.300">
    <property type="entry name" value="P-loop containing nucleotide triphosphate hydrolases"/>
    <property type="match status" value="1"/>
</dbReference>
<dbReference type="SUPFAM" id="SSF52540">
    <property type="entry name" value="P-loop containing nucleoside triphosphate hydrolases"/>
    <property type="match status" value="2"/>
</dbReference>
<evidence type="ECO:0000256" key="7">
    <source>
        <dbReference type="ARBA" id="ARBA00007490"/>
    </source>
</evidence>
<evidence type="ECO:0000256" key="10">
    <source>
        <dbReference type="ARBA" id="ARBA00022573"/>
    </source>
</evidence>
<dbReference type="InterPro" id="IPR027417">
    <property type="entry name" value="P-loop_NTPase"/>
</dbReference>
<dbReference type="CDD" id="cd00544">
    <property type="entry name" value="CobU"/>
    <property type="match status" value="1"/>
</dbReference>
<evidence type="ECO:0000313" key="20">
    <source>
        <dbReference type="Proteomes" id="UP001595751"/>
    </source>
</evidence>
<gene>
    <name evidence="19" type="ORF">ACFORJ_06450</name>
</gene>
<evidence type="ECO:0000256" key="6">
    <source>
        <dbReference type="ARBA" id="ARBA00005159"/>
    </source>
</evidence>
<dbReference type="Proteomes" id="UP001595751">
    <property type="component" value="Unassembled WGS sequence"/>
</dbReference>
<evidence type="ECO:0000256" key="8">
    <source>
        <dbReference type="ARBA" id="ARBA00012016"/>
    </source>
</evidence>
<comment type="pathway">
    <text evidence="5">Cofactor biosynthesis; adenosylcobalamin biosynthesis; adenosylcobalamin from cob(II)yrinate a,c-diamide: step 6/7.</text>
</comment>
<evidence type="ECO:0000256" key="9">
    <source>
        <dbReference type="ARBA" id="ARBA00012523"/>
    </source>
</evidence>
<dbReference type="PANTHER" id="PTHR34848">
    <property type="match status" value="1"/>
</dbReference>
<keyword evidence="19" id="KW-0548">Nucleotidyltransferase</keyword>
<protein>
    <recommendedName>
        <fullName evidence="16">Adenosylcobinamide kinase</fullName>
        <ecNumber evidence="8">2.7.1.156</ecNumber>
        <ecNumber evidence="9">2.7.7.62</ecNumber>
    </recommendedName>
    <alternativeName>
        <fullName evidence="17">Adenosylcobinamide-phosphate guanylyltransferase</fullName>
    </alternativeName>
</protein>
<comment type="catalytic activity">
    <reaction evidence="1">
        <text>adenosylcob(III)inamide + ATP = adenosylcob(III)inamide phosphate + ADP + H(+)</text>
        <dbReference type="Rhea" id="RHEA:15769"/>
        <dbReference type="ChEBI" id="CHEBI:2480"/>
        <dbReference type="ChEBI" id="CHEBI:15378"/>
        <dbReference type="ChEBI" id="CHEBI:30616"/>
        <dbReference type="ChEBI" id="CHEBI:58502"/>
        <dbReference type="ChEBI" id="CHEBI:456216"/>
        <dbReference type="EC" id="2.7.1.156"/>
    </reaction>
</comment>
<evidence type="ECO:0000256" key="1">
    <source>
        <dbReference type="ARBA" id="ARBA00000312"/>
    </source>
</evidence>
<evidence type="ECO:0000256" key="3">
    <source>
        <dbReference type="ARBA" id="ARBA00001522"/>
    </source>
</evidence>
<comment type="catalytic activity">
    <reaction evidence="3">
        <text>adenosylcob(III)inamide + GTP = adenosylcob(III)inamide phosphate + GDP + H(+)</text>
        <dbReference type="Rhea" id="RHEA:15765"/>
        <dbReference type="ChEBI" id="CHEBI:2480"/>
        <dbReference type="ChEBI" id="CHEBI:15378"/>
        <dbReference type="ChEBI" id="CHEBI:37565"/>
        <dbReference type="ChEBI" id="CHEBI:58189"/>
        <dbReference type="ChEBI" id="CHEBI:58502"/>
        <dbReference type="EC" id="2.7.1.156"/>
    </reaction>
</comment>
<evidence type="ECO:0000256" key="13">
    <source>
        <dbReference type="ARBA" id="ARBA00022777"/>
    </source>
</evidence>
<sequence length="236" mass="25182">MRTLVLGGARSGKSAWAESLFDAHAVPGSPSGQGAVDYVATARPWPGADGFDADFSARIDGHRRRRPGHWRTVDDVDAVEALRRPIGPEGSAPLVLLDDVGTWLTGVFDREGLWDAPRGSVAPWTDEFVAAVRDWGAGPSRIPGSDQGADFRDSGVADTETGTPPHRDMQASDEAAGVVKQKPHLVIVTPEVGMGVIPEHRSGRLFRDEIGELNGRLAEVCERVVLVVAGVPLTLK</sequence>
<evidence type="ECO:0000256" key="18">
    <source>
        <dbReference type="SAM" id="MobiDB-lite"/>
    </source>
</evidence>
<keyword evidence="20" id="KW-1185">Reference proteome</keyword>
<proteinExistence type="inferred from homology"/>
<comment type="catalytic activity">
    <reaction evidence="2">
        <text>adenosylcob(III)inamide phosphate + GTP + H(+) = adenosylcob(III)inamide-GDP + diphosphate</text>
        <dbReference type="Rhea" id="RHEA:22712"/>
        <dbReference type="ChEBI" id="CHEBI:15378"/>
        <dbReference type="ChEBI" id="CHEBI:33019"/>
        <dbReference type="ChEBI" id="CHEBI:37565"/>
        <dbReference type="ChEBI" id="CHEBI:58502"/>
        <dbReference type="ChEBI" id="CHEBI:60487"/>
        <dbReference type="EC" id="2.7.7.62"/>
    </reaction>
</comment>
<evidence type="ECO:0000256" key="15">
    <source>
        <dbReference type="ARBA" id="ARBA00023134"/>
    </source>
</evidence>
<accession>A0ABV7ZNH3</accession>
<comment type="similarity">
    <text evidence="7">Belongs to the CobU/CobP family.</text>
</comment>
<keyword evidence="11" id="KW-0808">Transferase</keyword>
<evidence type="ECO:0000256" key="17">
    <source>
        <dbReference type="ARBA" id="ARBA00030571"/>
    </source>
</evidence>
<comment type="function">
    <text evidence="4">Catalyzes ATP-dependent phosphorylation of adenosylcobinamide and addition of GMP to adenosylcobinamide phosphate.</text>
</comment>
<evidence type="ECO:0000256" key="5">
    <source>
        <dbReference type="ARBA" id="ARBA00004692"/>
    </source>
</evidence>
<evidence type="ECO:0000256" key="11">
    <source>
        <dbReference type="ARBA" id="ARBA00022679"/>
    </source>
</evidence>
<organism evidence="19 20">
    <name type="scientific">Corynebacterium hansenii</name>
    <dbReference type="NCBI Taxonomy" id="394964"/>
    <lineage>
        <taxon>Bacteria</taxon>
        <taxon>Bacillati</taxon>
        <taxon>Actinomycetota</taxon>
        <taxon>Actinomycetes</taxon>
        <taxon>Mycobacteriales</taxon>
        <taxon>Corynebacteriaceae</taxon>
        <taxon>Corynebacterium</taxon>
    </lineage>
</organism>
<keyword evidence="12" id="KW-0547">Nucleotide-binding</keyword>
<evidence type="ECO:0000256" key="14">
    <source>
        <dbReference type="ARBA" id="ARBA00022840"/>
    </source>
</evidence>
<dbReference type="GO" id="GO:0016779">
    <property type="term" value="F:nucleotidyltransferase activity"/>
    <property type="evidence" value="ECO:0007669"/>
    <property type="project" value="UniProtKB-KW"/>
</dbReference>